<name>A0A0S4XNL9_9BACT</name>
<comment type="similarity">
    <text evidence="1 8">Belongs to the iron/manganese superoxide dismutase family.</text>
</comment>
<evidence type="ECO:0000256" key="6">
    <source>
        <dbReference type="ARBA" id="ARBA00049204"/>
    </source>
</evidence>
<feature type="domain" description="Manganese/iron superoxide dismutase C-terminal" evidence="10">
    <location>
        <begin position="89"/>
        <end position="189"/>
    </location>
</feature>
<dbReference type="FunFam" id="3.55.40.20:FF:000001">
    <property type="entry name" value="Superoxide dismutase"/>
    <property type="match status" value="1"/>
</dbReference>
<comment type="subunit">
    <text evidence="2">Homodimer.</text>
</comment>
<dbReference type="Pfam" id="PF00081">
    <property type="entry name" value="Sod_Fe_N"/>
    <property type="match status" value="1"/>
</dbReference>
<dbReference type="GO" id="GO:0004784">
    <property type="term" value="F:superoxide dismutase activity"/>
    <property type="evidence" value="ECO:0007669"/>
    <property type="project" value="UniProtKB-EC"/>
</dbReference>
<dbReference type="EC" id="1.15.1.1" evidence="8"/>
<dbReference type="InterPro" id="IPR036324">
    <property type="entry name" value="Mn/Fe_SOD_N_sf"/>
</dbReference>
<organism evidence="11">
    <name type="scientific">Sulfurovum sp. enrichment culture clone C5</name>
    <dbReference type="NCBI Taxonomy" id="497650"/>
    <lineage>
        <taxon>Bacteria</taxon>
        <taxon>Pseudomonadati</taxon>
        <taxon>Campylobacterota</taxon>
        <taxon>Epsilonproteobacteria</taxon>
        <taxon>Campylobacterales</taxon>
        <taxon>Sulfurovaceae</taxon>
        <taxon>Sulfurovum</taxon>
        <taxon>environmental samples</taxon>
    </lineage>
</organism>
<keyword evidence="5" id="KW-0408">Iron</keyword>
<feature type="binding site" evidence="7">
    <location>
        <position position="161"/>
    </location>
    <ligand>
        <name>Mn(2+)</name>
        <dbReference type="ChEBI" id="CHEBI:29035"/>
    </ligand>
</feature>
<dbReference type="Pfam" id="PF02777">
    <property type="entry name" value="Sod_Fe_C"/>
    <property type="match status" value="1"/>
</dbReference>
<dbReference type="InterPro" id="IPR019831">
    <property type="entry name" value="Mn/Fe_SOD_N"/>
</dbReference>
<dbReference type="PANTHER" id="PTHR42769">
    <property type="entry name" value="SUPEROXIDE DISMUTASE"/>
    <property type="match status" value="1"/>
</dbReference>
<comment type="catalytic activity">
    <reaction evidence="6 8">
        <text>2 superoxide + 2 H(+) = H2O2 + O2</text>
        <dbReference type="Rhea" id="RHEA:20696"/>
        <dbReference type="ChEBI" id="CHEBI:15378"/>
        <dbReference type="ChEBI" id="CHEBI:15379"/>
        <dbReference type="ChEBI" id="CHEBI:16240"/>
        <dbReference type="ChEBI" id="CHEBI:18421"/>
        <dbReference type="EC" id="1.15.1.1"/>
    </reaction>
</comment>
<dbReference type="GO" id="GO:0005737">
    <property type="term" value="C:cytoplasm"/>
    <property type="evidence" value="ECO:0007669"/>
    <property type="project" value="UniProtKB-ARBA"/>
</dbReference>
<dbReference type="GO" id="GO:0046872">
    <property type="term" value="F:metal ion binding"/>
    <property type="evidence" value="ECO:0007669"/>
    <property type="project" value="UniProtKB-KW"/>
</dbReference>
<accession>A0A0S4XNL9</accession>
<evidence type="ECO:0000256" key="5">
    <source>
        <dbReference type="ARBA" id="ARBA00023004"/>
    </source>
</evidence>
<evidence type="ECO:0000256" key="1">
    <source>
        <dbReference type="ARBA" id="ARBA00008714"/>
    </source>
</evidence>
<dbReference type="InterPro" id="IPR019833">
    <property type="entry name" value="Mn/Fe_SOD_BS"/>
</dbReference>
<dbReference type="PROSITE" id="PS00088">
    <property type="entry name" value="SOD_MN"/>
    <property type="match status" value="1"/>
</dbReference>
<evidence type="ECO:0000313" key="11">
    <source>
        <dbReference type="EMBL" id="CUV65911.1"/>
    </source>
</evidence>
<evidence type="ECO:0000256" key="7">
    <source>
        <dbReference type="PIRSR" id="PIRSR000349-1"/>
    </source>
</evidence>
<dbReference type="AlphaFoldDB" id="A0A0S4XNL9"/>
<dbReference type="InterPro" id="IPR036314">
    <property type="entry name" value="SOD_C_sf"/>
</dbReference>
<protein>
    <recommendedName>
        <fullName evidence="8">Superoxide dismutase</fullName>
        <ecNumber evidence="8">1.15.1.1</ecNumber>
    </recommendedName>
</protein>
<evidence type="ECO:0000256" key="4">
    <source>
        <dbReference type="ARBA" id="ARBA00023002"/>
    </source>
</evidence>
<sequence>MSTIILPPLPFAYDSLEPFISTQTLTFHHDKHHASYVNNVNNLKKDTEFENKTLEEIIMTSKGGLFNNAAQVYNHTFYWNCLTPNETKPSDNLQNVIEKYFGSMDNFKKEFIASATSLFGSGWTWLVQKSDGSLEIFNTSNADTPMIHDLKPLMVCDVWEHAYYLDYQNARAKYVECFWSVINWEFVSQKFK</sequence>
<reference evidence="11" key="1">
    <citation type="submission" date="2015-11" db="EMBL/GenBank/DDBJ databases">
        <authorList>
            <person name="Zhang Y."/>
            <person name="Guo Z."/>
        </authorList>
    </citation>
    <scope>NUCLEOTIDE SEQUENCE</scope>
    <source>
        <strain evidence="11">BN30871</strain>
    </source>
</reference>
<dbReference type="Gene3D" id="1.10.287.990">
    <property type="entry name" value="Fe,Mn superoxide dismutase (SOD) domain"/>
    <property type="match status" value="1"/>
</dbReference>
<dbReference type="Gene3D" id="3.55.40.20">
    <property type="entry name" value="Iron/manganese superoxide dismutase, C-terminal domain"/>
    <property type="match status" value="1"/>
</dbReference>
<dbReference type="EMBL" id="FAXN01000053">
    <property type="protein sequence ID" value="CUV65911.1"/>
    <property type="molecule type" value="Genomic_DNA"/>
</dbReference>
<dbReference type="PANTHER" id="PTHR42769:SF3">
    <property type="entry name" value="SUPEROXIDE DISMUTASE [FE] 2, CHLOROPLASTIC"/>
    <property type="match status" value="1"/>
</dbReference>
<feature type="binding site" evidence="7">
    <location>
        <position position="157"/>
    </location>
    <ligand>
        <name>Mn(2+)</name>
        <dbReference type="ChEBI" id="CHEBI:29035"/>
    </ligand>
</feature>
<dbReference type="InterPro" id="IPR001189">
    <property type="entry name" value="Mn/Fe_SOD"/>
</dbReference>
<keyword evidence="3 7" id="KW-0479">Metal-binding</keyword>
<evidence type="ECO:0000259" key="10">
    <source>
        <dbReference type="Pfam" id="PF02777"/>
    </source>
</evidence>
<evidence type="ECO:0000256" key="2">
    <source>
        <dbReference type="ARBA" id="ARBA00011738"/>
    </source>
</evidence>
<dbReference type="PRINTS" id="PR01703">
    <property type="entry name" value="MNSODISMTASE"/>
</dbReference>
<keyword evidence="4 8" id="KW-0560">Oxidoreductase</keyword>
<evidence type="ECO:0000256" key="8">
    <source>
        <dbReference type="RuleBase" id="RU000414"/>
    </source>
</evidence>
<comment type="function">
    <text evidence="8">Destroys radicals which are normally produced within the cells and which are toxic to biological systems.</text>
</comment>
<proteinExistence type="inferred from homology"/>
<dbReference type="SUPFAM" id="SSF54719">
    <property type="entry name" value="Fe,Mn superoxide dismutase (SOD), C-terminal domain"/>
    <property type="match status" value="1"/>
</dbReference>
<dbReference type="SUPFAM" id="SSF46609">
    <property type="entry name" value="Fe,Mn superoxide dismutase (SOD), N-terminal domain"/>
    <property type="match status" value="1"/>
</dbReference>
<evidence type="ECO:0000259" key="9">
    <source>
        <dbReference type="Pfam" id="PF00081"/>
    </source>
</evidence>
<feature type="domain" description="Manganese/iron superoxide dismutase N-terminal" evidence="9">
    <location>
        <begin position="6"/>
        <end position="82"/>
    </location>
</feature>
<evidence type="ECO:0000256" key="3">
    <source>
        <dbReference type="ARBA" id="ARBA00022723"/>
    </source>
</evidence>
<feature type="binding site" evidence="7">
    <location>
        <position position="28"/>
    </location>
    <ligand>
        <name>Mn(2+)</name>
        <dbReference type="ChEBI" id="CHEBI:29035"/>
    </ligand>
</feature>
<dbReference type="PIRSF" id="PIRSF000349">
    <property type="entry name" value="SODismutase"/>
    <property type="match status" value="1"/>
</dbReference>
<gene>
    <name evidence="11" type="primary">sodB</name>
    <name evidence="11" type="ORF">BN3087_510002</name>
</gene>
<dbReference type="InterPro" id="IPR019832">
    <property type="entry name" value="Mn/Fe_SOD_C"/>
</dbReference>
<feature type="binding site" evidence="7">
    <location>
        <position position="75"/>
    </location>
    <ligand>
        <name>Mn(2+)</name>
        <dbReference type="ChEBI" id="CHEBI:29035"/>
    </ligand>
</feature>
<dbReference type="FunFam" id="1.10.287.990:FF:000002">
    <property type="entry name" value="Superoxide dismutase"/>
    <property type="match status" value="1"/>
</dbReference>